<evidence type="ECO:0000313" key="4">
    <source>
        <dbReference type="Proteomes" id="UP001175227"/>
    </source>
</evidence>
<sequence>MPYYGNNRLSESELSGRNNIPRHPRCRRGPKGIRQPQVEARISLLRQCTHPAILRRTLAQKIAATDIVPNLLGDTVLDPLGIVPDLQLTFVMTKLVLLCLTPTTAINPRKYQDAEKEGSGLQLEGLIDATQLPRHEIPSLLFFRMDIMGVLTTYRNMFRANIVTALIVHVTFPLQVSIIVWYNMIKQT</sequence>
<dbReference type="EMBL" id="JAUEPR010000004">
    <property type="protein sequence ID" value="KAK0486582.1"/>
    <property type="molecule type" value="Genomic_DNA"/>
</dbReference>
<evidence type="ECO:0000256" key="2">
    <source>
        <dbReference type="SAM" id="Phobius"/>
    </source>
</evidence>
<name>A0AA39UEU3_9AGAR</name>
<feature type="compositionally biased region" description="Polar residues" evidence="1">
    <location>
        <begin position="7"/>
        <end position="18"/>
    </location>
</feature>
<keyword evidence="2" id="KW-0812">Transmembrane</keyword>
<gene>
    <name evidence="3" type="ORF">IW261DRAFT_803584</name>
</gene>
<comment type="caution">
    <text evidence="3">The sequence shown here is derived from an EMBL/GenBank/DDBJ whole genome shotgun (WGS) entry which is preliminary data.</text>
</comment>
<feature type="region of interest" description="Disordered" evidence="1">
    <location>
        <begin position="1"/>
        <end position="32"/>
    </location>
</feature>
<evidence type="ECO:0000313" key="3">
    <source>
        <dbReference type="EMBL" id="KAK0486582.1"/>
    </source>
</evidence>
<keyword evidence="2" id="KW-1133">Transmembrane helix</keyword>
<protein>
    <submittedName>
        <fullName evidence="3">Uncharacterized protein</fullName>
    </submittedName>
</protein>
<accession>A0AA39UEU3</accession>
<feature type="transmembrane region" description="Helical" evidence="2">
    <location>
        <begin position="162"/>
        <end position="182"/>
    </location>
</feature>
<proteinExistence type="predicted"/>
<keyword evidence="2" id="KW-0472">Membrane</keyword>
<keyword evidence="4" id="KW-1185">Reference proteome</keyword>
<feature type="compositionally biased region" description="Basic residues" evidence="1">
    <location>
        <begin position="20"/>
        <end position="31"/>
    </location>
</feature>
<organism evidence="3 4">
    <name type="scientific">Armillaria novae-zelandiae</name>
    <dbReference type="NCBI Taxonomy" id="153914"/>
    <lineage>
        <taxon>Eukaryota</taxon>
        <taxon>Fungi</taxon>
        <taxon>Dikarya</taxon>
        <taxon>Basidiomycota</taxon>
        <taxon>Agaricomycotina</taxon>
        <taxon>Agaricomycetes</taxon>
        <taxon>Agaricomycetidae</taxon>
        <taxon>Agaricales</taxon>
        <taxon>Marasmiineae</taxon>
        <taxon>Physalacriaceae</taxon>
        <taxon>Armillaria</taxon>
    </lineage>
</organism>
<evidence type="ECO:0000256" key="1">
    <source>
        <dbReference type="SAM" id="MobiDB-lite"/>
    </source>
</evidence>
<reference evidence="3" key="1">
    <citation type="submission" date="2023-06" db="EMBL/GenBank/DDBJ databases">
        <authorList>
            <consortium name="Lawrence Berkeley National Laboratory"/>
            <person name="Ahrendt S."/>
            <person name="Sahu N."/>
            <person name="Indic B."/>
            <person name="Wong-Bajracharya J."/>
            <person name="Merenyi Z."/>
            <person name="Ke H.-M."/>
            <person name="Monk M."/>
            <person name="Kocsube S."/>
            <person name="Drula E."/>
            <person name="Lipzen A."/>
            <person name="Balint B."/>
            <person name="Henrissat B."/>
            <person name="Andreopoulos B."/>
            <person name="Martin F.M."/>
            <person name="Harder C.B."/>
            <person name="Rigling D."/>
            <person name="Ford K.L."/>
            <person name="Foster G.D."/>
            <person name="Pangilinan J."/>
            <person name="Papanicolaou A."/>
            <person name="Barry K."/>
            <person name="LaButti K."/>
            <person name="Viragh M."/>
            <person name="Koriabine M."/>
            <person name="Yan M."/>
            <person name="Riley R."/>
            <person name="Champramary S."/>
            <person name="Plett K.L."/>
            <person name="Tsai I.J."/>
            <person name="Slot J."/>
            <person name="Sipos G."/>
            <person name="Plett J."/>
            <person name="Nagy L.G."/>
            <person name="Grigoriev I.V."/>
        </authorList>
    </citation>
    <scope>NUCLEOTIDE SEQUENCE</scope>
    <source>
        <strain evidence="3">ICMP 16352</strain>
    </source>
</reference>
<dbReference type="Proteomes" id="UP001175227">
    <property type="component" value="Unassembled WGS sequence"/>
</dbReference>
<dbReference type="AlphaFoldDB" id="A0AA39UEU3"/>